<reference evidence="3" key="1">
    <citation type="submission" date="2016-10" db="EMBL/GenBank/DDBJ databases">
        <authorList>
            <person name="Varghese N."/>
            <person name="Submissions S."/>
        </authorList>
    </citation>
    <scope>NUCLEOTIDE SEQUENCE [LARGE SCALE GENOMIC DNA]</scope>
    <source>
        <strain evidence="3">CGMCC 1.10118</strain>
    </source>
</reference>
<dbReference type="EMBL" id="FNPB01000008">
    <property type="protein sequence ID" value="SDY18609.1"/>
    <property type="molecule type" value="Genomic_DNA"/>
</dbReference>
<gene>
    <name evidence="2" type="ORF">SAMN04487946_10840</name>
</gene>
<dbReference type="RefSeq" id="WP_139175753.1">
    <property type="nucleotide sequence ID" value="NZ_FNPB01000008.1"/>
</dbReference>
<name>A0A1H3HV69_9EURY</name>
<feature type="transmembrane region" description="Helical" evidence="1">
    <location>
        <begin position="189"/>
        <end position="209"/>
    </location>
</feature>
<proteinExistence type="predicted"/>
<keyword evidence="1" id="KW-0472">Membrane</keyword>
<protein>
    <submittedName>
        <fullName evidence="2">Uncharacterized protein</fullName>
    </submittedName>
</protein>
<keyword evidence="3" id="KW-1185">Reference proteome</keyword>
<accession>A0A1H3HV69</accession>
<organism evidence="2 3">
    <name type="scientific">Halobellus clavatus</name>
    <dbReference type="NCBI Taxonomy" id="660517"/>
    <lineage>
        <taxon>Archaea</taxon>
        <taxon>Methanobacteriati</taxon>
        <taxon>Methanobacteriota</taxon>
        <taxon>Stenosarchaea group</taxon>
        <taxon>Halobacteria</taxon>
        <taxon>Halobacteriales</taxon>
        <taxon>Haloferacaceae</taxon>
        <taxon>Halobellus</taxon>
    </lineage>
</organism>
<evidence type="ECO:0000313" key="2">
    <source>
        <dbReference type="EMBL" id="SDY18609.1"/>
    </source>
</evidence>
<keyword evidence="1" id="KW-0812">Transmembrane</keyword>
<keyword evidence="1" id="KW-1133">Transmembrane helix</keyword>
<dbReference type="OrthoDB" id="380207at2157"/>
<dbReference type="Proteomes" id="UP000199170">
    <property type="component" value="Unassembled WGS sequence"/>
</dbReference>
<dbReference type="STRING" id="660517.SAMN04487946_10840"/>
<sequence>MTRRFSRLLPIIGVVILLAFSSMAASAAVTTSNDTAYNGTQTDADQAIEVTYTVSPEGSTINNMTVAFTGTNRALLEPNSFSFAVRPGGADINVESRPGNAFFIEEIEPDEEVTFVFQTYPKTIKQEQIDAANVRMEYIQNGQELTDSETVSADMRSSPWFELQQANEEVDQLQSQLGDVSLAGQFTNAAFLGGLAIGIVGLAFGAYSWRRRSSSASDLKREHANHLERLAGGMESRDDTKTLNNAAEQIREEIDSDDGDDW</sequence>
<evidence type="ECO:0000313" key="3">
    <source>
        <dbReference type="Proteomes" id="UP000199170"/>
    </source>
</evidence>
<dbReference type="AlphaFoldDB" id="A0A1H3HV69"/>
<evidence type="ECO:0000256" key="1">
    <source>
        <dbReference type="SAM" id="Phobius"/>
    </source>
</evidence>